<dbReference type="Proteomes" id="UP000479710">
    <property type="component" value="Unassembled WGS sequence"/>
</dbReference>
<proteinExistence type="predicted"/>
<organism evidence="2 3">
    <name type="scientific">Oryza meyeriana var. granulata</name>
    <dbReference type="NCBI Taxonomy" id="110450"/>
    <lineage>
        <taxon>Eukaryota</taxon>
        <taxon>Viridiplantae</taxon>
        <taxon>Streptophyta</taxon>
        <taxon>Embryophyta</taxon>
        <taxon>Tracheophyta</taxon>
        <taxon>Spermatophyta</taxon>
        <taxon>Magnoliopsida</taxon>
        <taxon>Liliopsida</taxon>
        <taxon>Poales</taxon>
        <taxon>Poaceae</taxon>
        <taxon>BOP clade</taxon>
        <taxon>Oryzoideae</taxon>
        <taxon>Oryzeae</taxon>
        <taxon>Oryzinae</taxon>
        <taxon>Oryza</taxon>
        <taxon>Oryza meyeriana</taxon>
    </lineage>
</organism>
<protein>
    <submittedName>
        <fullName evidence="2">Uncharacterized protein</fullName>
    </submittedName>
</protein>
<dbReference type="AlphaFoldDB" id="A0A6G1CAK9"/>
<evidence type="ECO:0000313" key="3">
    <source>
        <dbReference type="Proteomes" id="UP000479710"/>
    </source>
</evidence>
<accession>A0A6G1CAK9</accession>
<name>A0A6G1CAK9_9ORYZ</name>
<dbReference type="EMBL" id="SPHZ02000010">
    <property type="protein sequence ID" value="KAF0896834.1"/>
    <property type="molecule type" value="Genomic_DNA"/>
</dbReference>
<gene>
    <name evidence="2" type="ORF">E2562_028131</name>
</gene>
<sequence>MVAAGPGITTRVRLHISVSRRRVVARACQAVWPTGGGRRPVSGEDKPPRNRLGDKLGPAAAHQIGVTQRGASA</sequence>
<evidence type="ECO:0000313" key="2">
    <source>
        <dbReference type="EMBL" id="KAF0896834.1"/>
    </source>
</evidence>
<reference evidence="2 3" key="1">
    <citation type="submission" date="2019-11" db="EMBL/GenBank/DDBJ databases">
        <title>Whole genome sequence of Oryza granulata.</title>
        <authorList>
            <person name="Li W."/>
        </authorList>
    </citation>
    <scope>NUCLEOTIDE SEQUENCE [LARGE SCALE GENOMIC DNA]</scope>
    <source>
        <strain evidence="3">cv. Menghai</strain>
        <tissue evidence="2">Leaf</tissue>
    </source>
</reference>
<evidence type="ECO:0000256" key="1">
    <source>
        <dbReference type="SAM" id="MobiDB-lite"/>
    </source>
</evidence>
<keyword evidence="3" id="KW-1185">Reference proteome</keyword>
<feature type="region of interest" description="Disordered" evidence="1">
    <location>
        <begin position="33"/>
        <end position="73"/>
    </location>
</feature>
<feature type="compositionally biased region" description="Basic and acidic residues" evidence="1">
    <location>
        <begin position="41"/>
        <end position="54"/>
    </location>
</feature>
<comment type="caution">
    <text evidence="2">The sequence shown here is derived from an EMBL/GenBank/DDBJ whole genome shotgun (WGS) entry which is preliminary data.</text>
</comment>